<feature type="transmembrane region" description="Helical" evidence="1">
    <location>
        <begin position="101"/>
        <end position="121"/>
    </location>
</feature>
<keyword evidence="1" id="KW-0812">Transmembrane</keyword>
<evidence type="ECO:0000256" key="1">
    <source>
        <dbReference type="SAM" id="Phobius"/>
    </source>
</evidence>
<proteinExistence type="predicted"/>
<keyword evidence="1" id="KW-0472">Membrane</keyword>
<reference evidence="2 3" key="1">
    <citation type="submission" date="2022-03" db="EMBL/GenBank/DDBJ databases">
        <title>Pseudonocardia alaer sp. nov., a novel actinomycete isolated from reed forest soil.</title>
        <authorList>
            <person name="Wang L."/>
        </authorList>
    </citation>
    <scope>NUCLEOTIDE SEQUENCE [LARGE SCALE GENOMIC DNA]</scope>
    <source>
        <strain evidence="2 3">Y-16303</strain>
    </source>
</reference>
<gene>
    <name evidence="2" type="ORF">MMF94_37590</name>
</gene>
<feature type="transmembrane region" description="Helical" evidence="1">
    <location>
        <begin position="40"/>
        <end position="59"/>
    </location>
</feature>
<name>A0ABS9TSD7_9PSEU</name>
<dbReference type="RefSeq" id="WP_241042245.1">
    <property type="nucleotide sequence ID" value="NZ_BAAAJF010000038.1"/>
</dbReference>
<evidence type="ECO:0008006" key="4">
    <source>
        <dbReference type="Google" id="ProtNLM"/>
    </source>
</evidence>
<accession>A0ABS9TSD7</accession>
<comment type="caution">
    <text evidence="2">The sequence shown here is derived from an EMBL/GenBank/DDBJ whole genome shotgun (WGS) entry which is preliminary data.</text>
</comment>
<protein>
    <recommendedName>
        <fullName evidence="4">SPW repeat-containing protein</fullName>
    </recommendedName>
</protein>
<sequence length="129" mass="12806">MSDHAPLPSGGRKVVAAVWAATGAVHLVLALEAAAGPVANAVSWVLAAAAVAGVVALLLRPRREIMLAAAIVGAIGVASFLVPLIGPLVGFGGAHGNPVGLWSFAGFVLDALTVRLAAFTLRRAARTGG</sequence>
<organism evidence="2 3">
    <name type="scientific">Pseudonocardia alaniniphila</name>
    <dbReference type="NCBI Taxonomy" id="75291"/>
    <lineage>
        <taxon>Bacteria</taxon>
        <taxon>Bacillati</taxon>
        <taxon>Actinomycetota</taxon>
        <taxon>Actinomycetes</taxon>
        <taxon>Pseudonocardiales</taxon>
        <taxon>Pseudonocardiaceae</taxon>
        <taxon>Pseudonocardia</taxon>
    </lineage>
</organism>
<feature type="transmembrane region" description="Helical" evidence="1">
    <location>
        <begin position="66"/>
        <end position="89"/>
    </location>
</feature>
<evidence type="ECO:0000313" key="2">
    <source>
        <dbReference type="EMBL" id="MCH6171439.1"/>
    </source>
</evidence>
<evidence type="ECO:0000313" key="3">
    <source>
        <dbReference type="Proteomes" id="UP001299970"/>
    </source>
</evidence>
<keyword evidence="1" id="KW-1133">Transmembrane helix</keyword>
<dbReference type="Proteomes" id="UP001299970">
    <property type="component" value="Unassembled WGS sequence"/>
</dbReference>
<keyword evidence="3" id="KW-1185">Reference proteome</keyword>
<dbReference type="EMBL" id="JAKXMK010000043">
    <property type="protein sequence ID" value="MCH6171439.1"/>
    <property type="molecule type" value="Genomic_DNA"/>
</dbReference>